<dbReference type="AlphaFoldDB" id="A0A510WED6"/>
<dbReference type="SUPFAM" id="SSF52540">
    <property type="entry name" value="P-loop containing nucleoside triphosphate hydrolases"/>
    <property type="match status" value="2"/>
</dbReference>
<keyword evidence="3 7" id="KW-0067">ATP-binding</keyword>
<evidence type="ECO:0000256" key="2">
    <source>
        <dbReference type="ARBA" id="ARBA00022741"/>
    </source>
</evidence>
<keyword evidence="1 6" id="KW-0677">Repeat</keyword>
<evidence type="ECO:0000313" key="12">
    <source>
        <dbReference type="Proteomes" id="UP000321361"/>
    </source>
</evidence>
<dbReference type="SMART" id="SM01086">
    <property type="entry name" value="ClpB_D2-small"/>
    <property type="match status" value="1"/>
</dbReference>
<reference evidence="11 12" key="1">
    <citation type="submission" date="2019-07" db="EMBL/GenBank/DDBJ databases">
        <title>Whole genome shotgun sequence of Enterococcus thailandicus NBRC 101867.</title>
        <authorList>
            <person name="Hosoyama A."/>
            <person name="Uohara A."/>
            <person name="Ohji S."/>
            <person name="Ichikawa N."/>
        </authorList>
    </citation>
    <scope>NUCLEOTIDE SEQUENCE [LARGE SCALE GENOMIC DNA]</scope>
    <source>
        <strain evidence="11 12">NBRC 101867</strain>
    </source>
</reference>
<gene>
    <name evidence="11" type="primary">clpC</name>
    <name evidence="11" type="ORF">ETH01_15940</name>
</gene>
<protein>
    <submittedName>
        <fullName evidence="11">ATP-dependent Clp protease ATP-binding subunit ClpC</fullName>
    </submittedName>
</protein>
<dbReference type="InterPro" id="IPR050130">
    <property type="entry name" value="ClpA_ClpB"/>
</dbReference>
<dbReference type="Pfam" id="PF10431">
    <property type="entry name" value="ClpB_D2-small"/>
    <property type="match status" value="1"/>
</dbReference>
<dbReference type="GO" id="GO:0005524">
    <property type="term" value="F:ATP binding"/>
    <property type="evidence" value="ECO:0007669"/>
    <property type="project" value="UniProtKB-KW"/>
</dbReference>
<dbReference type="InterPro" id="IPR027417">
    <property type="entry name" value="P-loop_NTPase"/>
</dbReference>
<dbReference type="PROSITE" id="PS50151">
    <property type="entry name" value="UVR"/>
    <property type="match status" value="1"/>
</dbReference>
<comment type="similarity">
    <text evidence="7">Belongs to the ClpA/ClpB family.</text>
</comment>
<accession>A0A510WED6</accession>
<dbReference type="InterPro" id="IPR041546">
    <property type="entry name" value="ClpA/ClpB_AAA_lid"/>
</dbReference>
<dbReference type="FunFam" id="3.40.50.300:FF:000025">
    <property type="entry name" value="ATP-dependent Clp protease subunit"/>
    <property type="match status" value="1"/>
</dbReference>
<dbReference type="RefSeq" id="WP_071869258.1">
    <property type="nucleotide sequence ID" value="NZ_BJUG01000008.1"/>
</dbReference>
<dbReference type="PROSITE" id="PS00870">
    <property type="entry name" value="CLPAB_1"/>
    <property type="match status" value="1"/>
</dbReference>
<sequence>MEELFNERAQVVLEIAQDEAKRLKHQSVSSEHILLALVLEPNGIAGKVLRELGVNETDIYEEIEHLIGYGGVNKYAEGIYLPYSPRMKQIFALANSEAKKMNIQKIGTEQILASLLKDESIMATRILINLGVDVSTVRQMLKRKMGMNEGPKNNASRRRSPQDKRQTVKGTPTLDSLARDLTKLAKENKLDPVVGRSKEVKRVIQVLSRRTKNNPVLVGEPGVGKTAIAEGLAQKIILGEVPEEMRSKRLMMLDMGSLVAGTKYRGEFEDRMKKVIDEIYNDGQVILFIDELHTLIGAGGAEGAIDASNILKPALARGELQTIGATTLDEYQKYIEKDSALERRFARIQVEEPSAEEAEEILRGLRSRYEEHHGVAITDEALRAAVILSIRYINSRQLPDKAIDLIDESAAKVRLDQTSDVSESVVVKAEIDRLISEKERAIQKQDFETAAHLRNQEKKATQKLEKLLLIEEKNTSGYANRVTDEDVATVVSEWTGVPLQQLEKKESDRLLELETLLHERVVGQDEAVKAVSRAIRRARSGLKDPQRPIGSFMFLGPTGVGKTELAKALSEVMFGSEESLIRVDMSEFMEKYSTSRLIGSPPGYVGYDEGGQLTEKIRQKPYSVILLDEVEKAHPDVFNLLLQVLDDGHLTDSKGRKVDFRNTILIMTSNIGATQIREEKNVGFNVQDLTKDHKAMQKRILEELKKAFRPEFLNRIDETVVFHSLNKEEIREIVQIMSKAIVKRLADQDIEVKITQAAIDIIGKAGFDPEYGARPIRRALQKEVEDRLSEALLSGEIHLGDRVTIGGSKGKITLNVREPKVKKEIVSV</sequence>
<feature type="region of interest" description="Disordered" evidence="8">
    <location>
        <begin position="143"/>
        <end position="173"/>
    </location>
</feature>
<dbReference type="SUPFAM" id="SSF81923">
    <property type="entry name" value="Double Clp-N motif"/>
    <property type="match status" value="1"/>
</dbReference>
<keyword evidence="2 7" id="KW-0547">Nucleotide-binding</keyword>
<dbReference type="GO" id="GO:0008233">
    <property type="term" value="F:peptidase activity"/>
    <property type="evidence" value="ECO:0007669"/>
    <property type="project" value="UniProtKB-KW"/>
</dbReference>
<keyword evidence="11" id="KW-0378">Hydrolase</keyword>
<dbReference type="GO" id="GO:0005737">
    <property type="term" value="C:cytoplasm"/>
    <property type="evidence" value="ECO:0007669"/>
    <property type="project" value="TreeGrafter"/>
</dbReference>
<dbReference type="Pfam" id="PF02861">
    <property type="entry name" value="Clp_N"/>
    <property type="match status" value="1"/>
</dbReference>
<dbReference type="GO" id="GO:0006508">
    <property type="term" value="P:proteolysis"/>
    <property type="evidence" value="ECO:0007669"/>
    <property type="project" value="UniProtKB-KW"/>
</dbReference>
<dbReference type="InterPro" id="IPR028299">
    <property type="entry name" value="ClpA/B_CS2"/>
</dbReference>
<evidence type="ECO:0000256" key="3">
    <source>
        <dbReference type="ARBA" id="ARBA00022840"/>
    </source>
</evidence>
<dbReference type="Pfam" id="PF17871">
    <property type="entry name" value="AAA_lid_9"/>
    <property type="match status" value="1"/>
</dbReference>
<dbReference type="Proteomes" id="UP000321361">
    <property type="component" value="Unassembled WGS sequence"/>
</dbReference>
<dbReference type="PROSITE" id="PS00871">
    <property type="entry name" value="CLPAB_2"/>
    <property type="match status" value="1"/>
</dbReference>
<feature type="domain" description="UVR" evidence="9">
    <location>
        <begin position="428"/>
        <end position="463"/>
    </location>
</feature>
<dbReference type="OrthoDB" id="9803641at2"/>
<dbReference type="Gene3D" id="1.10.8.60">
    <property type="match status" value="2"/>
</dbReference>
<dbReference type="InterPro" id="IPR036628">
    <property type="entry name" value="Clp_N_dom_sf"/>
</dbReference>
<dbReference type="Gene3D" id="4.10.860.10">
    <property type="entry name" value="UVR domain"/>
    <property type="match status" value="1"/>
</dbReference>
<evidence type="ECO:0000259" key="10">
    <source>
        <dbReference type="PROSITE" id="PS51903"/>
    </source>
</evidence>
<evidence type="ECO:0000256" key="6">
    <source>
        <dbReference type="PROSITE-ProRule" id="PRU01251"/>
    </source>
</evidence>
<dbReference type="CDD" id="cd19499">
    <property type="entry name" value="RecA-like_ClpB_Hsp104-like"/>
    <property type="match status" value="1"/>
</dbReference>
<dbReference type="PROSITE" id="PS51903">
    <property type="entry name" value="CLP_R"/>
    <property type="match status" value="1"/>
</dbReference>
<dbReference type="InterPro" id="IPR003959">
    <property type="entry name" value="ATPase_AAA_core"/>
</dbReference>
<proteinExistence type="inferred from homology"/>
<keyword evidence="11" id="KW-0645">Protease</keyword>
<keyword evidence="4 7" id="KW-0143">Chaperone</keyword>
<feature type="domain" description="Clp R" evidence="10">
    <location>
        <begin position="1"/>
        <end position="150"/>
    </location>
</feature>
<dbReference type="GO" id="GO:0034605">
    <property type="term" value="P:cellular response to heat"/>
    <property type="evidence" value="ECO:0007669"/>
    <property type="project" value="TreeGrafter"/>
</dbReference>
<dbReference type="InterPro" id="IPR019489">
    <property type="entry name" value="Clp_ATPase_C"/>
</dbReference>
<dbReference type="InterPro" id="IPR003593">
    <property type="entry name" value="AAA+_ATPase"/>
</dbReference>
<dbReference type="InterPro" id="IPR018368">
    <property type="entry name" value="ClpA/B_CS1"/>
</dbReference>
<name>A0A510WED6_ENTTH</name>
<dbReference type="Pfam" id="PF00004">
    <property type="entry name" value="AAA"/>
    <property type="match status" value="1"/>
</dbReference>
<evidence type="ECO:0000256" key="4">
    <source>
        <dbReference type="ARBA" id="ARBA00023186"/>
    </source>
</evidence>
<evidence type="ECO:0000259" key="9">
    <source>
        <dbReference type="PROSITE" id="PS50151"/>
    </source>
</evidence>
<dbReference type="PRINTS" id="PR00300">
    <property type="entry name" value="CLPPROTEASEA"/>
</dbReference>
<dbReference type="FunFam" id="3.40.50.300:FF:000010">
    <property type="entry name" value="Chaperone clpB 1, putative"/>
    <property type="match status" value="1"/>
</dbReference>
<dbReference type="Pfam" id="PF07724">
    <property type="entry name" value="AAA_2"/>
    <property type="match status" value="1"/>
</dbReference>
<dbReference type="InterPro" id="IPR004176">
    <property type="entry name" value="Clp_R_N"/>
</dbReference>
<dbReference type="PANTHER" id="PTHR11638">
    <property type="entry name" value="ATP-DEPENDENT CLP PROTEASE"/>
    <property type="match status" value="1"/>
</dbReference>
<dbReference type="InterPro" id="IPR001943">
    <property type="entry name" value="UVR_dom"/>
</dbReference>
<evidence type="ECO:0000256" key="5">
    <source>
        <dbReference type="ARBA" id="ARBA00025613"/>
    </source>
</evidence>
<evidence type="ECO:0000256" key="7">
    <source>
        <dbReference type="RuleBase" id="RU004432"/>
    </source>
</evidence>
<dbReference type="Gene3D" id="3.40.50.300">
    <property type="entry name" value="P-loop containing nucleotide triphosphate hydrolases"/>
    <property type="match status" value="2"/>
</dbReference>
<comment type="caution">
    <text evidence="11">The sequence shown here is derived from an EMBL/GenBank/DDBJ whole genome shotgun (WGS) entry which is preliminary data.</text>
</comment>
<dbReference type="EMBL" id="BJUG01000008">
    <property type="protein sequence ID" value="GEK37307.1"/>
    <property type="molecule type" value="Genomic_DNA"/>
</dbReference>
<dbReference type="SMART" id="SM00382">
    <property type="entry name" value="AAA"/>
    <property type="match status" value="2"/>
</dbReference>
<dbReference type="Gene3D" id="1.10.1780.10">
    <property type="entry name" value="Clp, N-terminal domain"/>
    <property type="match status" value="1"/>
</dbReference>
<organism evidence="11 12">
    <name type="scientific">Enterococcus thailandicus</name>
    <dbReference type="NCBI Taxonomy" id="417368"/>
    <lineage>
        <taxon>Bacteria</taxon>
        <taxon>Bacillati</taxon>
        <taxon>Bacillota</taxon>
        <taxon>Bacilli</taxon>
        <taxon>Lactobacillales</taxon>
        <taxon>Enterococcaceae</taxon>
        <taxon>Enterococcus</taxon>
    </lineage>
</organism>
<evidence type="ECO:0000256" key="8">
    <source>
        <dbReference type="SAM" id="MobiDB-lite"/>
    </source>
</evidence>
<evidence type="ECO:0000313" key="11">
    <source>
        <dbReference type="EMBL" id="GEK37307.1"/>
    </source>
</evidence>
<dbReference type="InterPro" id="IPR001270">
    <property type="entry name" value="ClpA/B"/>
</dbReference>
<dbReference type="PANTHER" id="PTHR11638:SF18">
    <property type="entry name" value="HEAT SHOCK PROTEIN 104"/>
    <property type="match status" value="1"/>
</dbReference>
<evidence type="ECO:0000256" key="1">
    <source>
        <dbReference type="ARBA" id="ARBA00022737"/>
    </source>
</evidence>
<dbReference type="CDD" id="cd00009">
    <property type="entry name" value="AAA"/>
    <property type="match status" value="1"/>
</dbReference>
<dbReference type="GO" id="GO:0016887">
    <property type="term" value="F:ATP hydrolysis activity"/>
    <property type="evidence" value="ECO:0007669"/>
    <property type="project" value="InterPro"/>
</dbReference>
<comment type="function">
    <text evidence="5">Part of a stress-induced multi-chaperone system, it is involved in the recovery of the cell from heat-induced damage, in cooperation with DnaK, DnaJ and GrpE. Acts before DnaK, in the processing of protein aggregates. Protein binding stimulates the ATPase activity; ATP hydrolysis unfolds the denatured protein aggregates, which probably helps expose new hydrophobic binding sites on the surface of ClpB-bound aggregates, contributing to the solubilization and refolding of denatured protein aggregates by DnaK.</text>
</comment>